<proteinExistence type="predicted"/>
<sequence>PGSAKKKKSKANRPKPARVSISGAQSSEYVPPDEFLESVYHAEGWSNVVDILCAMLDLPDMVTRSGFKKLHKNFDDISRTLNLLYSFARSSKNDRLAGAVIALYAKMSADTILRDRIFKEADFMAMVIPLLDRPVCCHIALQALSSVTHHGGIDVRLQIAKKTSVFLQLLDEQPHDMKAVELTITVLSHSVASVTNNEQPPDPKLLPLVHVPRLVRTIISFIRKPQVPQMLFDHSLVLLSGAAQHCHREFHAIPSVVNLLVACTRDADIRTRATGLGGILRLYYKDNEIEDTRLDPRKYVEAVGKRWPDNLTDVLMNYGMPRCETYTLVNTMRDFQVAMADITKDRDFHALGLKFAEYILRTEYSISQGAWEVEDPRTGKREIRSIGLPFIWWIDSLPLAAKALHDHGSAGELDKADIVQLKYLIIKSRLPEAHAMARKAIERSPHVGFWYYVLTLGADTVDGLRIAKQGMKCPNMSDYVRFGLIYRAAEHAMTLALAKLDEAMNVGHNLAEGFALAMCAMEDSHTYIQEAPPDTRSMKSVLYINLLSMLLVKGHELHADNRELKELKGKLQLADDFSTFLSRPISKTQMRLTCTTIIDRMEQAWKEWDTHIPQFSETMPSDISAAAAEDDLAVWLEKVEIEDPDIAGGHQHEDDQGYLHPKINFSDVELYRCSWCRNPSALLKKCKGCEKARF</sequence>
<gene>
    <name evidence="2" type="ORF">HETIRDRAFT_236485</name>
</gene>
<dbReference type="HOGENOM" id="CLU_010273_0_0_1"/>
<evidence type="ECO:0000313" key="2">
    <source>
        <dbReference type="EMBL" id="ETW85648.1"/>
    </source>
</evidence>
<feature type="non-terminal residue" evidence="2">
    <location>
        <position position="1"/>
    </location>
</feature>
<protein>
    <submittedName>
        <fullName evidence="2">Uncharacterized protein</fullName>
    </submittedName>
</protein>
<dbReference type="AlphaFoldDB" id="W4KIF9"/>
<organism evidence="2 3">
    <name type="scientific">Heterobasidion irregulare (strain TC 32-1)</name>
    <dbReference type="NCBI Taxonomy" id="747525"/>
    <lineage>
        <taxon>Eukaryota</taxon>
        <taxon>Fungi</taxon>
        <taxon>Dikarya</taxon>
        <taxon>Basidiomycota</taxon>
        <taxon>Agaricomycotina</taxon>
        <taxon>Agaricomycetes</taxon>
        <taxon>Russulales</taxon>
        <taxon>Bondarzewiaceae</taxon>
        <taxon>Heterobasidion</taxon>
        <taxon>Heterobasidion annosum species complex</taxon>
    </lineage>
</organism>
<dbReference type="RefSeq" id="XP_009542484.1">
    <property type="nucleotide sequence ID" value="XM_009544189.1"/>
</dbReference>
<keyword evidence="3" id="KW-1185">Reference proteome</keyword>
<feature type="non-terminal residue" evidence="2">
    <location>
        <position position="694"/>
    </location>
</feature>
<dbReference type="InterPro" id="IPR016024">
    <property type="entry name" value="ARM-type_fold"/>
</dbReference>
<feature type="region of interest" description="Disordered" evidence="1">
    <location>
        <begin position="1"/>
        <end position="25"/>
    </location>
</feature>
<dbReference type="eggNOG" id="ENOG502SKH3">
    <property type="taxonomic scope" value="Eukaryota"/>
</dbReference>
<dbReference type="SUPFAM" id="SSF48371">
    <property type="entry name" value="ARM repeat"/>
    <property type="match status" value="1"/>
</dbReference>
<feature type="compositionally biased region" description="Basic residues" evidence="1">
    <location>
        <begin position="1"/>
        <end position="16"/>
    </location>
</feature>
<name>W4KIF9_HETIT</name>
<dbReference type="InParanoid" id="W4KIF9"/>
<dbReference type="GeneID" id="20668760"/>
<evidence type="ECO:0000313" key="3">
    <source>
        <dbReference type="Proteomes" id="UP000030671"/>
    </source>
</evidence>
<evidence type="ECO:0000256" key="1">
    <source>
        <dbReference type="SAM" id="MobiDB-lite"/>
    </source>
</evidence>
<reference evidence="2 3" key="1">
    <citation type="journal article" date="2012" name="New Phytol.">
        <title>Insight into trade-off between wood decay and parasitism from the genome of a fungal forest pathogen.</title>
        <authorList>
            <person name="Olson A."/>
            <person name="Aerts A."/>
            <person name="Asiegbu F."/>
            <person name="Belbahri L."/>
            <person name="Bouzid O."/>
            <person name="Broberg A."/>
            <person name="Canback B."/>
            <person name="Coutinho P.M."/>
            <person name="Cullen D."/>
            <person name="Dalman K."/>
            <person name="Deflorio G."/>
            <person name="van Diepen L.T."/>
            <person name="Dunand C."/>
            <person name="Duplessis S."/>
            <person name="Durling M."/>
            <person name="Gonthier P."/>
            <person name="Grimwood J."/>
            <person name="Fossdal C.G."/>
            <person name="Hansson D."/>
            <person name="Henrissat B."/>
            <person name="Hietala A."/>
            <person name="Himmelstrand K."/>
            <person name="Hoffmeister D."/>
            <person name="Hogberg N."/>
            <person name="James T.Y."/>
            <person name="Karlsson M."/>
            <person name="Kohler A."/>
            <person name="Kues U."/>
            <person name="Lee Y.H."/>
            <person name="Lin Y.C."/>
            <person name="Lind M."/>
            <person name="Lindquist E."/>
            <person name="Lombard V."/>
            <person name="Lucas S."/>
            <person name="Lunden K."/>
            <person name="Morin E."/>
            <person name="Murat C."/>
            <person name="Park J."/>
            <person name="Raffaello T."/>
            <person name="Rouze P."/>
            <person name="Salamov A."/>
            <person name="Schmutz J."/>
            <person name="Solheim H."/>
            <person name="Stahlberg J."/>
            <person name="Velez H."/>
            <person name="de Vries R.P."/>
            <person name="Wiebenga A."/>
            <person name="Woodward S."/>
            <person name="Yakovlev I."/>
            <person name="Garbelotto M."/>
            <person name="Martin F."/>
            <person name="Grigoriev I.V."/>
            <person name="Stenlid J."/>
        </authorList>
    </citation>
    <scope>NUCLEOTIDE SEQUENCE [LARGE SCALE GENOMIC DNA]</scope>
    <source>
        <strain evidence="2 3">TC 32-1</strain>
    </source>
</reference>
<accession>W4KIF9</accession>
<dbReference type="EMBL" id="KI925455">
    <property type="protein sequence ID" value="ETW85648.1"/>
    <property type="molecule type" value="Genomic_DNA"/>
</dbReference>
<dbReference type="KEGG" id="hir:HETIRDRAFT_236485"/>
<dbReference type="OrthoDB" id="341421at2759"/>
<dbReference type="Proteomes" id="UP000030671">
    <property type="component" value="Unassembled WGS sequence"/>
</dbReference>